<dbReference type="AlphaFoldDB" id="A0AAV3ZDW8"/>
<name>A0AAV3ZDW8_9GAST</name>
<accession>A0AAV3ZDW8</accession>
<evidence type="ECO:0000313" key="1">
    <source>
        <dbReference type="EMBL" id="GFN92647.1"/>
    </source>
</evidence>
<protein>
    <submittedName>
        <fullName evidence="1">Uncharacterized protein</fullName>
    </submittedName>
</protein>
<proteinExistence type="predicted"/>
<gene>
    <name evidence="1" type="ORF">PoB_001915300</name>
</gene>
<sequence>MWNTFIIVEQSVKAFTVAVSENKFRANGLTFKTISPLMARYYSCVICDHTRDSLVPVTRIRTHLIPVTRAQMHLIRHTSTFDIHYLKRSQCSYHQVYG</sequence>
<dbReference type="EMBL" id="BLXT01002259">
    <property type="protein sequence ID" value="GFN92647.1"/>
    <property type="molecule type" value="Genomic_DNA"/>
</dbReference>
<reference evidence="1 2" key="1">
    <citation type="journal article" date="2021" name="Elife">
        <title>Chloroplast acquisition without the gene transfer in kleptoplastic sea slugs, Plakobranchus ocellatus.</title>
        <authorList>
            <person name="Maeda T."/>
            <person name="Takahashi S."/>
            <person name="Yoshida T."/>
            <person name="Shimamura S."/>
            <person name="Takaki Y."/>
            <person name="Nagai Y."/>
            <person name="Toyoda A."/>
            <person name="Suzuki Y."/>
            <person name="Arimoto A."/>
            <person name="Ishii H."/>
            <person name="Satoh N."/>
            <person name="Nishiyama T."/>
            <person name="Hasebe M."/>
            <person name="Maruyama T."/>
            <person name="Minagawa J."/>
            <person name="Obokata J."/>
            <person name="Shigenobu S."/>
        </authorList>
    </citation>
    <scope>NUCLEOTIDE SEQUENCE [LARGE SCALE GENOMIC DNA]</scope>
</reference>
<evidence type="ECO:0000313" key="2">
    <source>
        <dbReference type="Proteomes" id="UP000735302"/>
    </source>
</evidence>
<organism evidence="1 2">
    <name type="scientific">Plakobranchus ocellatus</name>
    <dbReference type="NCBI Taxonomy" id="259542"/>
    <lineage>
        <taxon>Eukaryota</taxon>
        <taxon>Metazoa</taxon>
        <taxon>Spiralia</taxon>
        <taxon>Lophotrochozoa</taxon>
        <taxon>Mollusca</taxon>
        <taxon>Gastropoda</taxon>
        <taxon>Heterobranchia</taxon>
        <taxon>Euthyneura</taxon>
        <taxon>Panpulmonata</taxon>
        <taxon>Sacoglossa</taxon>
        <taxon>Placobranchoidea</taxon>
        <taxon>Plakobranchidae</taxon>
        <taxon>Plakobranchus</taxon>
    </lineage>
</organism>
<dbReference type="Proteomes" id="UP000735302">
    <property type="component" value="Unassembled WGS sequence"/>
</dbReference>
<keyword evidence="2" id="KW-1185">Reference proteome</keyword>
<comment type="caution">
    <text evidence="1">The sequence shown here is derived from an EMBL/GenBank/DDBJ whole genome shotgun (WGS) entry which is preliminary data.</text>
</comment>